<gene>
    <name evidence="2" type="ORF">SAMD00020551_1189</name>
</gene>
<accession>A0A0A8WZG3</accession>
<keyword evidence="1" id="KW-0472">Membrane</keyword>
<dbReference type="NCBIfam" id="NF041644">
    <property type="entry name" value="CBO0543_fam"/>
    <property type="match status" value="1"/>
</dbReference>
<sequence>MTNAIYAIFWLGILIILGDWRNWRRYYPTILFFMLGDFIYLYLMSDYYPMWRYVPSPGDREIGITNTHISFSIMILKYPATCLAYLSHFPQQGAIMKFIYYLGWMLIYIINEMIDLHYHLIKYYNGWNFGWSILFNAAMFLILKIHFHRPVFAWILSAVFIAFLWNTFDVPSSVFR</sequence>
<evidence type="ECO:0000313" key="3">
    <source>
        <dbReference type="Proteomes" id="UP000031014"/>
    </source>
</evidence>
<name>A0A0A8WZG3_MESS1</name>
<keyword evidence="1" id="KW-1133">Transmembrane helix</keyword>
<comment type="caution">
    <text evidence="2">The sequence shown here is derived from an EMBL/GenBank/DDBJ whole genome shotgun (WGS) entry which is preliminary data.</text>
</comment>
<feature type="transmembrane region" description="Helical" evidence="1">
    <location>
        <begin position="68"/>
        <end position="86"/>
    </location>
</feature>
<evidence type="ECO:0000256" key="1">
    <source>
        <dbReference type="SAM" id="Phobius"/>
    </source>
</evidence>
<reference evidence="2 3" key="1">
    <citation type="submission" date="2013-06" db="EMBL/GenBank/DDBJ databases">
        <title>Whole genome shotgun sequence of Bacillus selenatarsenatis SF-1.</title>
        <authorList>
            <person name="Kuroda M."/>
            <person name="Sei K."/>
            <person name="Yamashita M."/>
            <person name="Ike M."/>
        </authorList>
    </citation>
    <scope>NUCLEOTIDE SEQUENCE [LARGE SCALE GENOMIC DNA]</scope>
    <source>
        <strain evidence="2 3">SF-1</strain>
    </source>
</reference>
<feature type="transmembrane region" description="Helical" evidence="1">
    <location>
        <begin position="30"/>
        <end position="48"/>
    </location>
</feature>
<keyword evidence="3" id="KW-1185">Reference proteome</keyword>
<proteinExistence type="predicted"/>
<dbReference type="InterPro" id="IPR048147">
    <property type="entry name" value="CBO0543-like"/>
</dbReference>
<organism evidence="2 3">
    <name type="scientific">Mesobacillus selenatarsenatis (strain DSM 18680 / JCM 14380 / FERM P-15431 / SF-1)</name>
    <dbReference type="NCBI Taxonomy" id="1321606"/>
    <lineage>
        <taxon>Bacteria</taxon>
        <taxon>Bacillati</taxon>
        <taxon>Bacillota</taxon>
        <taxon>Bacilli</taxon>
        <taxon>Bacillales</taxon>
        <taxon>Bacillaceae</taxon>
        <taxon>Mesobacillus</taxon>
    </lineage>
</organism>
<evidence type="ECO:0000313" key="2">
    <source>
        <dbReference type="EMBL" id="GAM13053.1"/>
    </source>
</evidence>
<dbReference type="AlphaFoldDB" id="A0A0A8WZG3"/>
<dbReference type="OrthoDB" id="1730091at2"/>
<dbReference type="Proteomes" id="UP000031014">
    <property type="component" value="Unassembled WGS sequence"/>
</dbReference>
<dbReference type="RefSeq" id="WP_041964933.1">
    <property type="nucleotide sequence ID" value="NZ_BASE01000024.1"/>
</dbReference>
<feature type="transmembrane region" description="Helical" evidence="1">
    <location>
        <begin position="126"/>
        <end position="143"/>
    </location>
</feature>
<dbReference type="STRING" id="1321606.SAMD00020551_1189"/>
<keyword evidence="1" id="KW-0812">Transmembrane</keyword>
<dbReference type="EMBL" id="BASE01000024">
    <property type="protein sequence ID" value="GAM13053.1"/>
    <property type="molecule type" value="Genomic_DNA"/>
</dbReference>
<protein>
    <submittedName>
        <fullName evidence="2">Uncharacterized protein</fullName>
    </submittedName>
</protein>
<feature type="transmembrane region" description="Helical" evidence="1">
    <location>
        <begin position="98"/>
        <end position="120"/>
    </location>
</feature>
<feature type="transmembrane region" description="Helical" evidence="1">
    <location>
        <begin position="150"/>
        <end position="168"/>
    </location>
</feature>
<feature type="transmembrane region" description="Helical" evidence="1">
    <location>
        <begin position="6"/>
        <end position="23"/>
    </location>
</feature>